<evidence type="ECO:0000313" key="4">
    <source>
        <dbReference type="Proteomes" id="UP000823927"/>
    </source>
</evidence>
<protein>
    <submittedName>
        <fullName evidence="3">ATP-binding protein</fullName>
    </submittedName>
</protein>
<proteinExistence type="predicted"/>
<evidence type="ECO:0000313" key="3">
    <source>
        <dbReference type="EMBL" id="HIS48618.1"/>
    </source>
</evidence>
<evidence type="ECO:0000259" key="2">
    <source>
        <dbReference type="Pfam" id="PF13635"/>
    </source>
</evidence>
<dbReference type="Gene3D" id="3.40.50.300">
    <property type="entry name" value="P-loop containing nucleotide triphosphate hydrolases"/>
    <property type="match status" value="1"/>
</dbReference>
<accession>A0A9D1F6L9</accession>
<dbReference type="SUPFAM" id="SSF52540">
    <property type="entry name" value="P-loop containing nucleoside triphosphate hydrolases"/>
    <property type="match status" value="1"/>
</dbReference>
<reference evidence="3" key="1">
    <citation type="submission" date="2020-10" db="EMBL/GenBank/DDBJ databases">
        <authorList>
            <person name="Gilroy R."/>
        </authorList>
    </citation>
    <scope>NUCLEOTIDE SEQUENCE</scope>
    <source>
        <strain evidence="3">CHK178-757</strain>
    </source>
</reference>
<organism evidence="3 4">
    <name type="scientific">Candidatus Scybalocola faecigallinarum</name>
    <dbReference type="NCBI Taxonomy" id="2840941"/>
    <lineage>
        <taxon>Bacteria</taxon>
        <taxon>Bacillati</taxon>
        <taxon>Bacillota</taxon>
        <taxon>Clostridia</taxon>
        <taxon>Lachnospirales</taxon>
        <taxon>Lachnospiraceae</taxon>
        <taxon>Lachnospiraceae incertae sedis</taxon>
        <taxon>Candidatus Scybalocola (ex Gilroy et al. 2021)</taxon>
    </lineage>
</organism>
<name>A0A9D1F6L9_9FIRM</name>
<dbReference type="Proteomes" id="UP000823927">
    <property type="component" value="Unassembled WGS sequence"/>
</dbReference>
<dbReference type="InterPro" id="IPR025420">
    <property type="entry name" value="DUF4143"/>
</dbReference>
<feature type="domain" description="DUF4143" evidence="2">
    <location>
        <begin position="281"/>
        <end position="401"/>
    </location>
</feature>
<dbReference type="AlphaFoldDB" id="A0A9D1F6L9"/>
<dbReference type="Pfam" id="PF13635">
    <property type="entry name" value="DUF4143"/>
    <property type="match status" value="1"/>
</dbReference>
<dbReference type="PANTHER" id="PTHR33295">
    <property type="entry name" value="ATPASE"/>
    <property type="match status" value="1"/>
</dbReference>
<dbReference type="PANTHER" id="PTHR33295:SF7">
    <property type="entry name" value="ATPASE"/>
    <property type="match status" value="1"/>
</dbReference>
<dbReference type="InterPro" id="IPR041682">
    <property type="entry name" value="AAA_14"/>
</dbReference>
<dbReference type="InterPro" id="IPR027417">
    <property type="entry name" value="P-loop_NTPase"/>
</dbReference>
<keyword evidence="3" id="KW-0547">Nucleotide-binding</keyword>
<dbReference type="GO" id="GO:0005524">
    <property type="term" value="F:ATP binding"/>
    <property type="evidence" value="ECO:0007669"/>
    <property type="project" value="UniProtKB-KW"/>
</dbReference>
<comment type="caution">
    <text evidence="3">The sequence shown here is derived from an EMBL/GenBank/DDBJ whole genome shotgun (WGS) entry which is preliminary data.</text>
</comment>
<dbReference type="Pfam" id="PF13173">
    <property type="entry name" value="AAA_14"/>
    <property type="match status" value="1"/>
</dbReference>
<keyword evidence="3" id="KW-0067">ATP-binding</keyword>
<reference evidence="3" key="2">
    <citation type="journal article" date="2021" name="PeerJ">
        <title>Extensive microbial diversity within the chicken gut microbiome revealed by metagenomics and culture.</title>
        <authorList>
            <person name="Gilroy R."/>
            <person name="Ravi A."/>
            <person name="Getino M."/>
            <person name="Pursley I."/>
            <person name="Horton D.L."/>
            <person name="Alikhan N.F."/>
            <person name="Baker D."/>
            <person name="Gharbi K."/>
            <person name="Hall N."/>
            <person name="Watson M."/>
            <person name="Adriaenssens E.M."/>
            <person name="Foster-Nyarko E."/>
            <person name="Jarju S."/>
            <person name="Secka A."/>
            <person name="Antonio M."/>
            <person name="Oren A."/>
            <person name="Chaudhuri R.R."/>
            <person name="La Ragione R."/>
            <person name="Hildebrand F."/>
            <person name="Pallen M.J."/>
        </authorList>
    </citation>
    <scope>NUCLEOTIDE SEQUENCE</scope>
    <source>
        <strain evidence="3">CHK178-757</strain>
    </source>
</reference>
<gene>
    <name evidence="3" type="ORF">IAB46_13905</name>
</gene>
<feature type="domain" description="AAA" evidence="1">
    <location>
        <begin position="22"/>
        <end position="164"/>
    </location>
</feature>
<dbReference type="EMBL" id="DVIT01000059">
    <property type="protein sequence ID" value="HIS48618.1"/>
    <property type="molecule type" value="Genomic_DNA"/>
</dbReference>
<evidence type="ECO:0000259" key="1">
    <source>
        <dbReference type="Pfam" id="PF13173"/>
    </source>
</evidence>
<sequence length="448" mass="51298">MVELKRDIYSKLVQWKNNDSGKVLILSGARQVGKTFILNKFAKDNYKKYIYINMVQTSGQEFLQCLQMSNEWKPGEARIEKPLHKALTLFDPDFQDTKDTIVVVDEIQESARVFSLIRQFSREFQCHFIVTGSYLGKTMNKDYFLPAGDTDAMVLDTLSFEEFLSGAGKCELYEKISLTGDDPHESYDELRDLYDIYIHIGGYPAVVKTWLETGDLEKCRQELAGIIRIFVEESERYFDSILEINLFEQLFPSIAQSMIKESKGSANLVTELSKVIFNEESDRVTRKSVNQAIGWLYRSHIIGYCDRANECNIMDITYHSRFYFCDVGVARYFLRMSGADPATIEGIVNENFVYLYLQKLIREQKIAGTAPAFGVYKGGEIDFLVRSLDTYEDCAIEVKSGKNAGKTANRLLEDGRVDKVYFLKGDTYGGISGKKLTIPVYLCRRIDF</sequence>